<dbReference type="InterPro" id="IPR001723">
    <property type="entry name" value="Nuclear_hrmn_rcpt"/>
</dbReference>
<dbReference type="PANTHER" id="PTHR24083">
    <property type="entry name" value="NUCLEAR HORMONE RECEPTOR"/>
    <property type="match status" value="1"/>
</dbReference>
<proteinExistence type="predicted"/>
<sequence>MDQSFKNNNPHTRSHICSVCEEESIPGSSFRMHYNVYCCEACKCFFRRSIQLNKIFSCKFFHKCIVSHKVSRQFCKACRLRKCIQVGMKKDAVRLKHSKKSQTLLFEPNSIYNDKYIFPKGLQSGNIDIEIGKTPNALAHKTTNIVTDCSFQNDSVVSPNNDQILLSYDESYDSYRNNIFVKQNIYPSRDPIKSISIDCDSSKAYHNNLLSESIHGQIACIEPSKQHSITEGFLKTTFSTLQDIDKCIFQSPLQKNIHYSTESYLKNPKPHNIYDQSSDIIPKISEDLLSSNQYETASIEEVLDSLKSRILDLFKWSKKSLEFCKLSQNDQKSLLRYTVVELVMLGFARASIHYDNALYFNHIDKIIKPYHPTSAVACVTKLTIEKLVVPLRFLNLNRCEYRIMKEIILYNADSTGLECKQLVRAMRRVRFEQLFLATCNCVGRFGEILSLLTPLFEVATEITDQLRLEQYVQESEATMDAFLLISLLHEVEEFDS</sequence>
<keyword evidence="6" id="KW-0804">Transcription</keyword>
<reference evidence="11 12" key="1">
    <citation type="journal article" date="2023" name="BMC Biol.">
        <title>The compact genome of the sponge Oopsacas minuta (Hexactinellida) is lacking key metazoan core genes.</title>
        <authorList>
            <person name="Santini S."/>
            <person name="Schenkelaars Q."/>
            <person name="Jourda C."/>
            <person name="Duchesne M."/>
            <person name="Belahbib H."/>
            <person name="Rocher C."/>
            <person name="Selva M."/>
            <person name="Riesgo A."/>
            <person name="Vervoort M."/>
            <person name="Leys S.P."/>
            <person name="Kodjabachian L."/>
            <person name="Le Bivic A."/>
            <person name="Borchiellini C."/>
            <person name="Claverie J.M."/>
            <person name="Renard E."/>
        </authorList>
    </citation>
    <scope>NUCLEOTIDE SEQUENCE [LARGE SCALE GENOMIC DNA]</scope>
    <source>
        <strain evidence="11">SPO-2</strain>
    </source>
</reference>
<dbReference type="CDD" id="cd06916">
    <property type="entry name" value="NR_DBD_like"/>
    <property type="match status" value="1"/>
</dbReference>
<dbReference type="InterPro" id="IPR013088">
    <property type="entry name" value="Znf_NHR/GATA"/>
</dbReference>
<organism evidence="11 12">
    <name type="scientific">Oopsacas minuta</name>
    <dbReference type="NCBI Taxonomy" id="111878"/>
    <lineage>
        <taxon>Eukaryota</taxon>
        <taxon>Metazoa</taxon>
        <taxon>Porifera</taxon>
        <taxon>Hexactinellida</taxon>
        <taxon>Hexasterophora</taxon>
        <taxon>Lyssacinosida</taxon>
        <taxon>Leucopsacidae</taxon>
        <taxon>Oopsacas</taxon>
    </lineage>
</organism>
<accession>A0AAV7JII9</accession>
<dbReference type="InterPro" id="IPR001628">
    <property type="entry name" value="Znf_hrmn_rcpt"/>
</dbReference>
<dbReference type="GO" id="GO:0008270">
    <property type="term" value="F:zinc ion binding"/>
    <property type="evidence" value="ECO:0007669"/>
    <property type="project" value="UniProtKB-KW"/>
</dbReference>
<evidence type="ECO:0000256" key="4">
    <source>
        <dbReference type="ARBA" id="ARBA00023015"/>
    </source>
</evidence>
<keyword evidence="3" id="KW-0862">Zinc</keyword>
<keyword evidence="7 11" id="KW-0675">Receptor</keyword>
<feature type="domain" description="Nuclear receptor" evidence="9">
    <location>
        <begin position="14"/>
        <end position="95"/>
    </location>
</feature>
<evidence type="ECO:0000256" key="7">
    <source>
        <dbReference type="ARBA" id="ARBA00023170"/>
    </source>
</evidence>
<dbReference type="SUPFAM" id="SSF48508">
    <property type="entry name" value="Nuclear receptor ligand-binding domain"/>
    <property type="match status" value="1"/>
</dbReference>
<dbReference type="Pfam" id="PF00105">
    <property type="entry name" value="zf-C4"/>
    <property type="match status" value="1"/>
</dbReference>
<dbReference type="SMART" id="SM00430">
    <property type="entry name" value="HOLI"/>
    <property type="match status" value="1"/>
</dbReference>
<evidence type="ECO:0000313" key="11">
    <source>
        <dbReference type="EMBL" id="KAI6648659.1"/>
    </source>
</evidence>
<evidence type="ECO:0000256" key="8">
    <source>
        <dbReference type="ARBA" id="ARBA00023242"/>
    </source>
</evidence>
<dbReference type="PROSITE" id="PS51030">
    <property type="entry name" value="NUCLEAR_REC_DBD_2"/>
    <property type="match status" value="1"/>
</dbReference>
<dbReference type="EMBL" id="JAKMXF010000327">
    <property type="protein sequence ID" value="KAI6648659.1"/>
    <property type="molecule type" value="Genomic_DNA"/>
</dbReference>
<keyword evidence="1" id="KW-0479">Metal-binding</keyword>
<dbReference type="GO" id="GO:0043565">
    <property type="term" value="F:sequence-specific DNA binding"/>
    <property type="evidence" value="ECO:0007669"/>
    <property type="project" value="InterPro"/>
</dbReference>
<dbReference type="SMART" id="SM00399">
    <property type="entry name" value="ZnF_C4"/>
    <property type="match status" value="1"/>
</dbReference>
<dbReference type="PRINTS" id="PR00398">
    <property type="entry name" value="STRDHORMONER"/>
</dbReference>
<evidence type="ECO:0000256" key="1">
    <source>
        <dbReference type="ARBA" id="ARBA00022723"/>
    </source>
</evidence>
<dbReference type="Gene3D" id="1.10.565.10">
    <property type="entry name" value="Retinoid X Receptor"/>
    <property type="match status" value="1"/>
</dbReference>
<keyword evidence="2" id="KW-0863">Zinc-finger</keyword>
<evidence type="ECO:0000256" key="5">
    <source>
        <dbReference type="ARBA" id="ARBA00023125"/>
    </source>
</evidence>
<dbReference type="InterPro" id="IPR000536">
    <property type="entry name" value="Nucl_hrmn_rcpt_lig-bd"/>
</dbReference>
<dbReference type="GO" id="GO:0003700">
    <property type="term" value="F:DNA-binding transcription factor activity"/>
    <property type="evidence" value="ECO:0007669"/>
    <property type="project" value="InterPro"/>
</dbReference>
<evidence type="ECO:0000313" key="12">
    <source>
        <dbReference type="Proteomes" id="UP001165289"/>
    </source>
</evidence>
<dbReference type="InterPro" id="IPR035500">
    <property type="entry name" value="NHR-like_dom_sf"/>
</dbReference>
<gene>
    <name evidence="11" type="ORF">LOD99_7887</name>
</gene>
<dbReference type="SUPFAM" id="SSF57716">
    <property type="entry name" value="Glucocorticoid receptor-like (DNA-binding domain)"/>
    <property type="match status" value="1"/>
</dbReference>
<keyword evidence="12" id="KW-1185">Reference proteome</keyword>
<evidence type="ECO:0000259" key="9">
    <source>
        <dbReference type="PROSITE" id="PS51030"/>
    </source>
</evidence>
<dbReference type="PRINTS" id="PR00047">
    <property type="entry name" value="STROIDFINGER"/>
</dbReference>
<keyword evidence="4" id="KW-0805">Transcription regulation</keyword>
<keyword evidence="5" id="KW-0238">DNA-binding</keyword>
<dbReference type="Gene3D" id="3.30.50.10">
    <property type="entry name" value="Erythroid Transcription Factor GATA-1, subunit A"/>
    <property type="match status" value="1"/>
</dbReference>
<protein>
    <submittedName>
        <fullName evidence="11">Nuclear hormone receptor</fullName>
    </submittedName>
</protein>
<dbReference type="Pfam" id="PF00104">
    <property type="entry name" value="Hormone_recep"/>
    <property type="match status" value="1"/>
</dbReference>
<evidence type="ECO:0000256" key="6">
    <source>
        <dbReference type="ARBA" id="ARBA00023163"/>
    </source>
</evidence>
<evidence type="ECO:0000256" key="2">
    <source>
        <dbReference type="ARBA" id="ARBA00022771"/>
    </source>
</evidence>
<name>A0AAV7JII9_9METZ</name>
<dbReference type="Proteomes" id="UP001165289">
    <property type="component" value="Unassembled WGS sequence"/>
</dbReference>
<dbReference type="PROSITE" id="PS51843">
    <property type="entry name" value="NR_LBD"/>
    <property type="match status" value="1"/>
</dbReference>
<keyword evidence="8" id="KW-0539">Nucleus</keyword>
<dbReference type="InterPro" id="IPR050274">
    <property type="entry name" value="Nuclear_hormone_rcpt_NR2"/>
</dbReference>
<feature type="domain" description="NR LBD" evidence="10">
    <location>
        <begin position="269"/>
        <end position="496"/>
    </location>
</feature>
<dbReference type="AlphaFoldDB" id="A0AAV7JII9"/>
<comment type="caution">
    <text evidence="11">The sequence shown here is derived from an EMBL/GenBank/DDBJ whole genome shotgun (WGS) entry which is preliminary data.</text>
</comment>
<evidence type="ECO:0000256" key="3">
    <source>
        <dbReference type="ARBA" id="ARBA00022833"/>
    </source>
</evidence>
<evidence type="ECO:0000259" key="10">
    <source>
        <dbReference type="PROSITE" id="PS51843"/>
    </source>
</evidence>